<evidence type="ECO:0000256" key="1">
    <source>
        <dbReference type="SAM" id="MobiDB-lite"/>
    </source>
</evidence>
<dbReference type="InterPro" id="IPR009057">
    <property type="entry name" value="Homeodomain-like_sf"/>
</dbReference>
<feature type="compositionally biased region" description="Basic and acidic residues" evidence="1">
    <location>
        <begin position="90"/>
        <end position="101"/>
    </location>
</feature>
<dbReference type="AlphaFoldDB" id="A0A9N8WE06"/>
<sequence>MSRDNNNTSGVYNINSLTKLDTYFLSHQHKKFHFQNRNQNNFNHNNSTDTLPATSIPQTYFSSVTNDDTTSSSSCSTSELAASDQCLGDHTSDDIVSDHPDSPTTPTTPFGIHVNSPFGEPHISSYSPWLTATMPTIYENSFPQKIYTFTSHNKQKLPSSYNLNAHKIDLQQQSSPFLSQSSPTPLQSSPSPLHSSPSLSVSSRSDDLEETGENSIKDEEKSSHDDNDNDMCEDDNKGNHQRKTKEDIFLKLKLPVNGIATRTRSKKTIPSQDPPSSKKKHQKQQRQQKHQKHQRQQRQKTQQRQQRQQRHQKLPRHPLSEEEKVLLKYSNKVAEIPSFSRKVTIPSQNVSEETLPQSKNPNYPIPKSQRQVLSGWTYQEQKSFLALYLSEGKNFGLIARVLKKPIKQVVEFYYYFKMSTKFRFAKTLKKELISYSSKLDQIDNSITKLKHLSSG</sequence>
<feature type="compositionally biased region" description="Basic residues" evidence="1">
    <location>
        <begin position="277"/>
        <end position="298"/>
    </location>
</feature>
<name>A0A9N8WE06_9GLOM</name>
<organism evidence="2 3">
    <name type="scientific">Funneliformis caledonium</name>
    <dbReference type="NCBI Taxonomy" id="1117310"/>
    <lineage>
        <taxon>Eukaryota</taxon>
        <taxon>Fungi</taxon>
        <taxon>Fungi incertae sedis</taxon>
        <taxon>Mucoromycota</taxon>
        <taxon>Glomeromycotina</taxon>
        <taxon>Glomeromycetes</taxon>
        <taxon>Glomerales</taxon>
        <taxon>Glomeraceae</taxon>
        <taxon>Funneliformis</taxon>
    </lineage>
</organism>
<dbReference type="EMBL" id="CAJVPQ010000497">
    <property type="protein sequence ID" value="CAG8486691.1"/>
    <property type="molecule type" value="Genomic_DNA"/>
</dbReference>
<dbReference type="Gene3D" id="1.10.10.60">
    <property type="entry name" value="Homeodomain-like"/>
    <property type="match status" value="1"/>
</dbReference>
<feature type="compositionally biased region" description="Basic and acidic residues" evidence="1">
    <location>
        <begin position="215"/>
        <end position="226"/>
    </location>
</feature>
<dbReference type="Proteomes" id="UP000789570">
    <property type="component" value="Unassembled WGS sequence"/>
</dbReference>
<proteinExistence type="predicted"/>
<evidence type="ECO:0000313" key="2">
    <source>
        <dbReference type="EMBL" id="CAG8486691.1"/>
    </source>
</evidence>
<accession>A0A9N8WE06</accession>
<feature type="region of interest" description="Disordered" evidence="1">
    <location>
        <begin position="88"/>
        <end position="108"/>
    </location>
</feature>
<dbReference type="SUPFAM" id="SSF46689">
    <property type="entry name" value="Homeodomain-like"/>
    <property type="match status" value="1"/>
</dbReference>
<reference evidence="2" key="1">
    <citation type="submission" date="2021-06" db="EMBL/GenBank/DDBJ databases">
        <authorList>
            <person name="Kallberg Y."/>
            <person name="Tangrot J."/>
            <person name="Rosling A."/>
        </authorList>
    </citation>
    <scope>NUCLEOTIDE SEQUENCE</scope>
    <source>
        <strain evidence="2">UK204</strain>
    </source>
</reference>
<feature type="region of interest" description="Disordered" evidence="1">
    <location>
        <begin position="175"/>
        <end position="322"/>
    </location>
</feature>
<protein>
    <submittedName>
        <fullName evidence="2">9136_t:CDS:1</fullName>
    </submittedName>
</protein>
<dbReference type="OrthoDB" id="2193595at2759"/>
<evidence type="ECO:0000313" key="3">
    <source>
        <dbReference type="Proteomes" id="UP000789570"/>
    </source>
</evidence>
<feature type="compositionally biased region" description="Basic residues" evidence="1">
    <location>
        <begin position="307"/>
        <end position="316"/>
    </location>
</feature>
<comment type="caution">
    <text evidence="2">The sequence shown here is derived from an EMBL/GenBank/DDBJ whole genome shotgun (WGS) entry which is preliminary data.</text>
</comment>
<feature type="compositionally biased region" description="Low complexity" evidence="1">
    <location>
        <begin position="175"/>
        <end position="203"/>
    </location>
</feature>
<keyword evidence="3" id="KW-1185">Reference proteome</keyword>
<gene>
    <name evidence="2" type="ORF">FCALED_LOCUS2993</name>
</gene>
<feature type="compositionally biased region" description="Basic and acidic residues" evidence="1">
    <location>
        <begin position="234"/>
        <end position="250"/>
    </location>
</feature>